<dbReference type="GO" id="GO:0008704">
    <property type="term" value="F:5-carboxymethyl-2-hydroxymuconate delta-isomerase activity"/>
    <property type="evidence" value="ECO:0007669"/>
    <property type="project" value="InterPro"/>
</dbReference>
<dbReference type="Proteomes" id="UP000305888">
    <property type="component" value="Chromosome"/>
</dbReference>
<keyword evidence="2" id="KW-1185">Reference proteome</keyword>
<gene>
    <name evidence="1" type="ORF">FDP22_12845</name>
</gene>
<sequence>MPHLSFEYSPDLDTRIDMQAFAALLRDAMVETGLFPLGGIRVRGLRCAVVEIADGAEAYGFIDMVLRIGEGRSPQQRAMAAEQVYAAAETFLRARLGALPFMLSLEIREIVTEFSIRRYSTVHAAVSARAGA</sequence>
<dbReference type="InterPro" id="IPR014347">
    <property type="entry name" value="Tautomerase/MIF_sf"/>
</dbReference>
<proteinExistence type="predicted"/>
<dbReference type="AlphaFoldDB" id="A0A5B8FVX8"/>
<dbReference type="Pfam" id="PF02962">
    <property type="entry name" value="CHMI"/>
    <property type="match status" value="1"/>
</dbReference>
<dbReference type="Gene3D" id="3.30.429.10">
    <property type="entry name" value="Macrophage Migration Inhibitory Factor"/>
    <property type="match status" value="1"/>
</dbReference>
<protein>
    <submittedName>
        <fullName evidence="1">5-carboxymethyl-2-hydroxymuconate Delta-isomerase</fullName>
    </submittedName>
</protein>
<evidence type="ECO:0000313" key="2">
    <source>
        <dbReference type="Proteomes" id="UP000305888"/>
    </source>
</evidence>
<dbReference type="EMBL" id="CP040818">
    <property type="protein sequence ID" value="QDL92595.1"/>
    <property type="molecule type" value="Genomic_DNA"/>
</dbReference>
<reference evidence="1 2" key="1">
    <citation type="submission" date="2019-06" db="EMBL/GenBank/DDBJ databases">
        <title>Genome sequence of Rhodobacteraceae bacterium D4M1.</title>
        <authorList>
            <person name="Cao J."/>
        </authorList>
    </citation>
    <scope>NUCLEOTIDE SEQUENCE [LARGE SCALE GENOMIC DNA]</scope>
    <source>
        <strain evidence="1 2">D4M1</strain>
    </source>
</reference>
<dbReference type="InterPro" id="IPR004220">
    <property type="entry name" value="5-COMe_2-OHmuconate_Isoase"/>
</dbReference>
<dbReference type="KEGG" id="ppru:FDP22_12845"/>
<accession>A0A5B8FVX8</accession>
<dbReference type="RefSeq" id="WP_138574196.1">
    <property type="nucleotide sequence ID" value="NZ_CP040818.1"/>
</dbReference>
<evidence type="ECO:0000313" key="1">
    <source>
        <dbReference type="EMBL" id="QDL92595.1"/>
    </source>
</evidence>
<dbReference type="PANTHER" id="PTHR37950">
    <property type="entry name" value="4-HYDROXYPHENYLACETATE CATABOLISM PROTEIN"/>
    <property type="match status" value="1"/>
</dbReference>
<dbReference type="SUPFAM" id="SSF55331">
    <property type="entry name" value="Tautomerase/MIF"/>
    <property type="match status" value="1"/>
</dbReference>
<keyword evidence="1" id="KW-0413">Isomerase</keyword>
<dbReference type="OrthoDB" id="9814215at2"/>
<name>A0A5B8FVX8_9RHOB</name>
<dbReference type="CDD" id="cd00580">
    <property type="entry name" value="CHMI"/>
    <property type="match status" value="1"/>
</dbReference>
<organism evidence="1 2">
    <name type="scientific">Paroceanicella profunda</name>
    <dbReference type="NCBI Taxonomy" id="2579971"/>
    <lineage>
        <taxon>Bacteria</taxon>
        <taxon>Pseudomonadati</taxon>
        <taxon>Pseudomonadota</taxon>
        <taxon>Alphaproteobacteria</taxon>
        <taxon>Rhodobacterales</taxon>
        <taxon>Paracoccaceae</taxon>
        <taxon>Paroceanicella</taxon>
    </lineage>
</organism>
<dbReference type="PANTHER" id="PTHR37950:SF1">
    <property type="entry name" value="4-HYDROXYPHENYLACETATE CATABOLISM PROTEIN"/>
    <property type="match status" value="1"/>
</dbReference>